<proteinExistence type="predicted"/>
<dbReference type="Proteomes" id="UP000504606">
    <property type="component" value="Unplaced"/>
</dbReference>
<organism evidence="2 3">
    <name type="scientific">Frankliniella occidentalis</name>
    <name type="common">Western flower thrips</name>
    <name type="synonym">Euthrips occidentalis</name>
    <dbReference type="NCBI Taxonomy" id="133901"/>
    <lineage>
        <taxon>Eukaryota</taxon>
        <taxon>Metazoa</taxon>
        <taxon>Ecdysozoa</taxon>
        <taxon>Arthropoda</taxon>
        <taxon>Hexapoda</taxon>
        <taxon>Insecta</taxon>
        <taxon>Pterygota</taxon>
        <taxon>Neoptera</taxon>
        <taxon>Paraneoptera</taxon>
        <taxon>Thysanoptera</taxon>
        <taxon>Terebrantia</taxon>
        <taxon>Thripoidea</taxon>
        <taxon>Thripidae</taxon>
        <taxon>Frankliniella</taxon>
    </lineage>
</organism>
<dbReference type="RefSeq" id="XP_052130240.1">
    <property type="nucleotide sequence ID" value="XM_052274280.1"/>
</dbReference>
<keyword evidence="2" id="KW-1185">Reference proteome</keyword>
<feature type="compositionally biased region" description="Low complexity" evidence="1">
    <location>
        <begin position="18"/>
        <end position="52"/>
    </location>
</feature>
<evidence type="ECO:0000256" key="1">
    <source>
        <dbReference type="SAM" id="MobiDB-lite"/>
    </source>
</evidence>
<dbReference type="GeneID" id="127751166"/>
<dbReference type="AlphaFoldDB" id="A0A9C6X738"/>
<feature type="region of interest" description="Disordered" evidence="1">
    <location>
        <begin position="215"/>
        <end position="258"/>
    </location>
</feature>
<evidence type="ECO:0000313" key="2">
    <source>
        <dbReference type="Proteomes" id="UP000504606"/>
    </source>
</evidence>
<protein>
    <submittedName>
        <fullName evidence="3">Uncharacterized protein DDB_G0271670-like</fullName>
    </submittedName>
</protein>
<accession>A0A9C6X738</accession>
<feature type="region of interest" description="Disordered" evidence="1">
    <location>
        <begin position="1"/>
        <end position="54"/>
    </location>
</feature>
<reference evidence="3" key="1">
    <citation type="submission" date="2025-08" db="UniProtKB">
        <authorList>
            <consortium name="RefSeq"/>
        </authorList>
    </citation>
    <scope>IDENTIFICATION</scope>
    <source>
        <tissue evidence="3">Whole organism</tissue>
    </source>
</reference>
<gene>
    <name evidence="3" type="primary">LOC127751166</name>
</gene>
<feature type="compositionally biased region" description="Pro residues" evidence="1">
    <location>
        <begin position="1"/>
        <end position="13"/>
    </location>
</feature>
<sequence>MEVVPTTPPPPCPQGEESSSSSSRNSSCSCDKCRSSSSDSSTTSSSSCSSNCTGCKAKSAGADHDTSWLSYTPATPPCSPAETSVGGQPCTPPSSCGSALGEALEMCGPSNDIGDPKDMCCGASHDMSGCNCSVMLQAPSGCGSDNAVDIAMMDLELSTTVEEEDDCPLAAALRDDDVLSGATTGEHDIMYGAGNLELPFLSFEAGAPMDFSTPVKQPPVQGCAPPPPRMAPLNPAAGRAPTAPQRPGRANPDVFMSL</sequence>
<evidence type="ECO:0000313" key="3">
    <source>
        <dbReference type="RefSeq" id="XP_052130240.1"/>
    </source>
</evidence>
<dbReference type="KEGG" id="foc:127751166"/>
<name>A0A9C6X738_FRAOC</name>